<dbReference type="InterPro" id="IPR041705">
    <property type="entry name" value="PIN_Sll0205"/>
</dbReference>
<accession>A0A3E0H9S1</accession>
<dbReference type="Gene3D" id="3.40.50.1010">
    <property type="entry name" value="5'-nuclease"/>
    <property type="match status" value="1"/>
</dbReference>
<dbReference type="InterPro" id="IPR002716">
    <property type="entry name" value="PIN_dom"/>
</dbReference>
<dbReference type="AlphaFoldDB" id="A0A3E0H9S1"/>
<dbReference type="PANTHER" id="PTHR36173">
    <property type="entry name" value="RIBONUCLEASE VAPC16-RELATED"/>
    <property type="match status" value="1"/>
</dbReference>
<dbReference type="Proteomes" id="UP000256774">
    <property type="component" value="Unassembled WGS sequence"/>
</dbReference>
<evidence type="ECO:0000259" key="1">
    <source>
        <dbReference type="Pfam" id="PF01850"/>
    </source>
</evidence>
<sequence>MLSICDTHMLIWWSVDSPKLSARAREAMEKASAAGELVIADITLWEVAMLTARGRLQLPVAASVYMADLLAALRLTVLPITPAIAEASQATDIKQGDPADRLIAATARVHQAQLLSADAQFRELADLAVVY</sequence>
<dbReference type="InterPro" id="IPR052919">
    <property type="entry name" value="TA_system_RNase"/>
</dbReference>
<dbReference type="CDD" id="cd09872">
    <property type="entry name" value="PIN_Sll0205-like"/>
    <property type="match status" value="1"/>
</dbReference>
<dbReference type="RefSeq" id="WP_116207434.1">
    <property type="nucleotide sequence ID" value="NZ_QUNR01000001.1"/>
</dbReference>
<proteinExistence type="predicted"/>
<dbReference type="SUPFAM" id="SSF88723">
    <property type="entry name" value="PIN domain-like"/>
    <property type="match status" value="1"/>
</dbReference>
<evidence type="ECO:0000313" key="2">
    <source>
        <dbReference type="EMBL" id="REH40394.1"/>
    </source>
</evidence>
<keyword evidence="3" id="KW-1185">Reference proteome</keyword>
<dbReference type="Pfam" id="PF01850">
    <property type="entry name" value="PIN"/>
    <property type="match status" value="1"/>
</dbReference>
<protein>
    <submittedName>
        <fullName evidence="2">PIN domain nuclease of toxin-antitoxin system</fullName>
    </submittedName>
</protein>
<gene>
    <name evidence="2" type="ORF">DFR26_0595</name>
</gene>
<comment type="caution">
    <text evidence="2">The sequence shown here is derived from an EMBL/GenBank/DDBJ whole genome shotgun (WGS) entry which is preliminary data.</text>
</comment>
<name>A0A3E0H9S1_9GAMM</name>
<dbReference type="PANTHER" id="PTHR36173:SF1">
    <property type="entry name" value="RIBONUCLEASE VAPC22"/>
    <property type="match status" value="1"/>
</dbReference>
<dbReference type="OrthoDB" id="9798990at2"/>
<reference evidence="2 3" key="1">
    <citation type="submission" date="2018-08" db="EMBL/GenBank/DDBJ databases">
        <title>Genomic Encyclopedia of Type Strains, Phase IV (KMG-IV): sequencing the most valuable type-strain genomes for metagenomic binning, comparative biology and taxonomic classification.</title>
        <authorList>
            <person name="Goeker M."/>
        </authorList>
    </citation>
    <scope>NUCLEOTIDE SEQUENCE [LARGE SCALE GENOMIC DNA]</scope>
    <source>
        <strain evidence="2 3">DSM 26022</strain>
    </source>
</reference>
<organism evidence="2 3">
    <name type="scientific">Paraperlucidibaca baekdonensis</name>
    <dbReference type="NCBI Taxonomy" id="748120"/>
    <lineage>
        <taxon>Bacteria</taxon>
        <taxon>Pseudomonadati</taxon>
        <taxon>Pseudomonadota</taxon>
        <taxon>Gammaproteobacteria</taxon>
        <taxon>Moraxellales</taxon>
        <taxon>Moraxellaceae</taxon>
        <taxon>Paraperlucidibaca</taxon>
    </lineage>
</organism>
<dbReference type="InterPro" id="IPR029060">
    <property type="entry name" value="PIN-like_dom_sf"/>
</dbReference>
<feature type="domain" description="PIN" evidence="1">
    <location>
        <begin position="4"/>
        <end position="126"/>
    </location>
</feature>
<evidence type="ECO:0000313" key="3">
    <source>
        <dbReference type="Proteomes" id="UP000256774"/>
    </source>
</evidence>
<dbReference type="EMBL" id="QUNR01000001">
    <property type="protein sequence ID" value="REH40394.1"/>
    <property type="molecule type" value="Genomic_DNA"/>
</dbReference>